<protein>
    <submittedName>
        <fullName evidence="3">CysC Adenylylsulfate kinase and related kinases</fullName>
    </submittedName>
</protein>
<evidence type="ECO:0000259" key="2">
    <source>
        <dbReference type="Pfam" id="PF01583"/>
    </source>
</evidence>
<name>A0A6J7WX42_9CAUD</name>
<dbReference type="SUPFAM" id="SSF52540">
    <property type="entry name" value="P-loop containing nucleoside triphosphate hydrolases"/>
    <property type="match status" value="1"/>
</dbReference>
<keyword evidence="1" id="KW-0808">Transferase</keyword>
<dbReference type="EMBL" id="LR798288">
    <property type="protein sequence ID" value="CAB5221252.1"/>
    <property type="molecule type" value="Genomic_DNA"/>
</dbReference>
<organism evidence="3">
    <name type="scientific">uncultured Caudovirales phage</name>
    <dbReference type="NCBI Taxonomy" id="2100421"/>
    <lineage>
        <taxon>Viruses</taxon>
        <taxon>Duplodnaviria</taxon>
        <taxon>Heunggongvirae</taxon>
        <taxon>Uroviricota</taxon>
        <taxon>Caudoviricetes</taxon>
        <taxon>Peduoviridae</taxon>
        <taxon>Maltschvirus</taxon>
        <taxon>Maltschvirus maltsch</taxon>
    </lineage>
</organism>
<dbReference type="InterPro" id="IPR059117">
    <property type="entry name" value="APS_kinase_dom"/>
</dbReference>
<dbReference type="Pfam" id="PF01583">
    <property type="entry name" value="APS_kinase"/>
    <property type="match status" value="1"/>
</dbReference>
<feature type="domain" description="APS kinase" evidence="2">
    <location>
        <begin position="5"/>
        <end position="99"/>
    </location>
</feature>
<dbReference type="PANTHER" id="PTHR42700">
    <property type="entry name" value="SULFATE ADENYLYLTRANSFERASE"/>
    <property type="match status" value="1"/>
</dbReference>
<dbReference type="GO" id="GO:0004781">
    <property type="term" value="F:sulfate adenylyltransferase (ATP) activity"/>
    <property type="evidence" value="ECO:0007669"/>
    <property type="project" value="TreeGrafter"/>
</dbReference>
<dbReference type="GO" id="GO:0016301">
    <property type="term" value="F:kinase activity"/>
    <property type="evidence" value="ECO:0007669"/>
    <property type="project" value="UniProtKB-KW"/>
</dbReference>
<proteinExistence type="predicted"/>
<evidence type="ECO:0000256" key="1">
    <source>
        <dbReference type="ARBA" id="ARBA00022679"/>
    </source>
</evidence>
<reference evidence="3" key="1">
    <citation type="submission" date="2020-05" db="EMBL/GenBank/DDBJ databases">
        <authorList>
            <person name="Chiriac C."/>
            <person name="Salcher M."/>
            <person name="Ghai R."/>
            <person name="Kavagutti S V."/>
        </authorList>
    </citation>
    <scope>NUCLEOTIDE SEQUENCE</scope>
</reference>
<dbReference type="InterPro" id="IPR050512">
    <property type="entry name" value="Sulf_AdTrans/APS_kinase"/>
</dbReference>
<sequence length="158" mass="18336">MNTKKILIFGLPGSGKTTLAKALSTKLNAVHWNADAVRANINKDLGFSEQDRLEQSRRMGWLCDQVVKTGHWAIADFVCPTEKTREAFGDDYIKIWVDTIKEGRFEDTNKIFEPPRLGMCDFRVYSQDAEFWSKYIYEDIDIQEKPSFIKMLFRSELV</sequence>
<keyword evidence="3" id="KW-0418">Kinase</keyword>
<evidence type="ECO:0000313" key="3">
    <source>
        <dbReference type="EMBL" id="CAB5221252.1"/>
    </source>
</evidence>
<dbReference type="Gene3D" id="3.40.50.300">
    <property type="entry name" value="P-loop containing nucleotide triphosphate hydrolases"/>
    <property type="match status" value="1"/>
</dbReference>
<dbReference type="InterPro" id="IPR027417">
    <property type="entry name" value="P-loop_NTPase"/>
</dbReference>
<dbReference type="PANTHER" id="PTHR42700:SF1">
    <property type="entry name" value="SULFATE ADENYLYLTRANSFERASE"/>
    <property type="match status" value="1"/>
</dbReference>
<dbReference type="GO" id="GO:0010134">
    <property type="term" value="P:sulfate assimilation via adenylyl sulfate reduction"/>
    <property type="evidence" value="ECO:0007669"/>
    <property type="project" value="TreeGrafter"/>
</dbReference>
<accession>A0A6J7WX42</accession>
<gene>
    <name evidence="3" type="ORF">UFOVP247_119</name>
</gene>
<dbReference type="GO" id="GO:0019379">
    <property type="term" value="P:sulfate assimilation, phosphoadenylyl sulfate reduction by phosphoadenylyl-sulfate reductase (thioredoxin)"/>
    <property type="evidence" value="ECO:0007669"/>
    <property type="project" value="TreeGrafter"/>
</dbReference>